<dbReference type="PRINTS" id="PR00825">
    <property type="entry name" value="DOLALLERGEN"/>
</dbReference>
<evidence type="ECO:0000256" key="1">
    <source>
        <dbReference type="ARBA" id="ARBA00004613"/>
    </source>
</evidence>
<proteinExistence type="inferred from homology"/>
<dbReference type="InterPro" id="IPR013818">
    <property type="entry name" value="Lipase"/>
</dbReference>
<dbReference type="OrthoDB" id="199913at2759"/>
<evidence type="ECO:0000256" key="5">
    <source>
        <dbReference type="SAM" id="SignalP"/>
    </source>
</evidence>
<feature type="signal peptide" evidence="5">
    <location>
        <begin position="1"/>
        <end position="20"/>
    </location>
</feature>
<dbReference type="InParanoid" id="A0A1W4X765"/>
<evidence type="ECO:0000256" key="4">
    <source>
        <dbReference type="RuleBase" id="RU004262"/>
    </source>
</evidence>
<organism evidence="7 8">
    <name type="scientific">Agrilus planipennis</name>
    <name type="common">Emerald ash borer</name>
    <name type="synonym">Agrilus marcopoli</name>
    <dbReference type="NCBI Taxonomy" id="224129"/>
    <lineage>
        <taxon>Eukaryota</taxon>
        <taxon>Metazoa</taxon>
        <taxon>Ecdysozoa</taxon>
        <taxon>Arthropoda</taxon>
        <taxon>Hexapoda</taxon>
        <taxon>Insecta</taxon>
        <taxon>Pterygota</taxon>
        <taxon>Neoptera</taxon>
        <taxon>Endopterygota</taxon>
        <taxon>Coleoptera</taxon>
        <taxon>Polyphaga</taxon>
        <taxon>Elateriformia</taxon>
        <taxon>Buprestoidea</taxon>
        <taxon>Buprestidae</taxon>
        <taxon>Agrilinae</taxon>
        <taxon>Agrilus</taxon>
    </lineage>
</organism>
<keyword evidence="5" id="KW-0732">Signal</keyword>
<dbReference type="SUPFAM" id="SSF53474">
    <property type="entry name" value="alpha/beta-Hydrolases"/>
    <property type="match status" value="1"/>
</dbReference>
<comment type="subcellular location">
    <subcellularLocation>
        <location evidence="1">Secreted</location>
    </subcellularLocation>
</comment>
<feature type="chain" id="PRO_5010711714" evidence="5">
    <location>
        <begin position="21"/>
        <end position="304"/>
    </location>
</feature>
<feature type="domain" description="Lipase" evidence="6">
    <location>
        <begin position="26"/>
        <end position="302"/>
    </location>
</feature>
<keyword evidence="3" id="KW-0964">Secreted</keyword>
<dbReference type="AlphaFoldDB" id="A0A1W4X765"/>
<dbReference type="PRINTS" id="PR00821">
    <property type="entry name" value="TAGLIPASE"/>
</dbReference>
<comment type="similarity">
    <text evidence="2 4">Belongs to the AB hydrolase superfamily. Lipase family.</text>
</comment>
<dbReference type="InterPro" id="IPR029058">
    <property type="entry name" value="AB_hydrolase_fold"/>
</dbReference>
<dbReference type="Pfam" id="PF00151">
    <property type="entry name" value="Lipase"/>
    <property type="match status" value="1"/>
</dbReference>
<dbReference type="GO" id="GO:0016042">
    <property type="term" value="P:lipid catabolic process"/>
    <property type="evidence" value="ECO:0007669"/>
    <property type="project" value="TreeGrafter"/>
</dbReference>
<evidence type="ECO:0000313" key="7">
    <source>
        <dbReference type="Proteomes" id="UP000192223"/>
    </source>
</evidence>
<evidence type="ECO:0000259" key="6">
    <source>
        <dbReference type="Pfam" id="PF00151"/>
    </source>
</evidence>
<dbReference type="GO" id="GO:0016298">
    <property type="term" value="F:lipase activity"/>
    <property type="evidence" value="ECO:0007669"/>
    <property type="project" value="InterPro"/>
</dbReference>
<dbReference type="InterPro" id="IPR000734">
    <property type="entry name" value="TAG_lipase"/>
</dbReference>
<dbReference type="PANTHER" id="PTHR11610:SF173">
    <property type="entry name" value="LIPASE DOMAIN-CONTAINING PROTEIN-RELATED"/>
    <property type="match status" value="1"/>
</dbReference>
<dbReference type="InterPro" id="IPR002334">
    <property type="entry name" value="Allerg_PlipaseA1"/>
</dbReference>
<dbReference type="Proteomes" id="UP000192223">
    <property type="component" value="Unplaced"/>
</dbReference>
<evidence type="ECO:0000256" key="2">
    <source>
        <dbReference type="ARBA" id="ARBA00010701"/>
    </source>
</evidence>
<sequence length="304" mass="34357">MELLLKISIIAVPLFSIVRGYSLSNTSNVHFFLYTKTNEDRILLTDSNMNLFDPTKCTKVIIHGFNVNSSSPWIINMARRFAQKDNCNSIAVDWGRYSETLYIKAAFNSKLVAQITAEGLLTLLSQNKTNNNITADVKNVHIIGHSVGAHLAGLTGHKMATKLSGTKVKRISEGLDPAGPYFDAIFTTRSRRIQKHDADFVDIIHTDAFYGYNSDLGHVDFYPNGGRLQPQCEKGDKNLCSHSMSHEYFYKSIEAPDYFVGTQCMQWDLYLMGSCKNKRKAPMGIATPPDTRKRFYLRTKYKET</sequence>
<dbReference type="GO" id="GO:0005615">
    <property type="term" value="C:extracellular space"/>
    <property type="evidence" value="ECO:0007669"/>
    <property type="project" value="TreeGrafter"/>
</dbReference>
<keyword evidence="7" id="KW-1185">Reference proteome</keyword>
<gene>
    <name evidence="8" type="primary">LOC108739015</name>
</gene>
<dbReference type="PANTHER" id="PTHR11610">
    <property type="entry name" value="LIPASE"/>
    <property type="match status" value="1"/>
</dbReference>
<dbReference type="Gene3D" id="3.40.50.1820">
    <property type="entry name" value="alpha/beta hydrolase"/>
    <property type="match status" value="1"/>
</dbReference>
<dbReference type="GeneID" id="108739015"/>
<dbReference type="GO" id="GO:0017171">
    <property type="term" value="F:serine hydrolase activity"/>
    <property type="evidence" value="ECO:0007669"/>
    <property type="project" value="TreeGrafter"/>
</dbReference>
<reference evidence="8" key="1">
    <citation type="submission" date="2025-08" db="UniProtKB">
        <authorList>
            <consortium name="RefSeq"/>
        </authorList>
    </citation>
    <scope>IDENTIFICATION</scope>
    <source>
        <tissue evidence="8">Entire body</tissue>
    </source>
</reference>
<protein>
    <submittedName>
        <fullName evidence="8">Pancreatic lipase-related protein 2 isoform X1</fullName>
    </submittedName>
</protein>
<accession>A0A1W4X765</accession>
<dbReference type="KEGG" id="apln:108739015"/>
<dbReference type="STRING" id="224129.A0A1W4X765"/>
<evidence type="ECO:0000313" key="8">
    <source>
        <dbReference type="RefSeq" id="XP_018328180.1"/>
    </source>
</evidence>
<dbReference type="RefSeq" id="XP_018328180.1">
    <property type="nucleotide sequence ID" value="XM_018472678.1"/>
</dbReference>
<evidence type="ECO:0000256" key="3">
    <source>
        <dbReference type="ARBA" id="ARBA00022525"/>
    </source>
</evidence>
<name>A0A1W4X765_AGRPL</name>